<accession>A0A2I8VKV5</accession>
<feature type="transmembrane region" description="Helical" evidence="2">
    <location>
        <begin position="124"/>
        <end position="145"/>
    </location>
</feature>
<dbReference type="OrthoDB" id="342957at2157"/>
<organism evidence="3 4">
    <name type="scientific">Salinigranum rubrum</name>
    <dbReference type="NCBI Taxonomy" id="755307"/>
    <lineage>
        <taxon>Archaea</taxon>
        <taxon>Methanobacteriati</taxon>
        <taxon>Methanobacteriota</taxon>
        <taxon>Stenosarchaea group</taxon>
        <taxon>Halobacteria</taxon>
        <taxon>Halobacteriales</taxon>
        <taxon>Haloferacaceae</taxon>
        <taxon>Salinigranum</taxon>
    </lineage>
</organism>
<keyword evidence="2" id="KW-0472">Membrane</keyword>
<protein>
    <recommendedName>
        <fullName evidence="5">Peptidase S54 rhomboid domain-containing protein</fullName>
    </recommendedName>
</protein>
<dbReference type="RefSeq" id="WP_103426256.1">
    <property type="nucleotide sequence ID" value="NZ_CP026309.1"/>
</dbReference>
<evidence type="ECO:0000313" key="3">
    <source>
        <dbReference type="EMBL" id="AUV82567.1"/>
    </source>
</evidence>
<keyword evidence="2" id="KW-1133">Transmembrane helix</keyword>
<feature type="transmembrane region" description="Helical" evidence="2">
    <location>
        <begin position="51"/>
        <end position="73"/>
    </location>
</feature>
<dbReference type="AlphaFoldDB" id="A0A2I8VKV5"/>
<evidence type="ECO:0000313" key="4">
    <source>
        <dbReference type="Proteomes" id="UP000236584"/>
    </source>
</evidence>
<dbReference type="EMBL" id="CP026309">
    <property type="protein sequence ID" value="AUV82567.1"/>
    <property type="molecule type" value="Genomic_DNA"/>
</dbReference>
<proteinExistence type="predicted"/>
<keyword evidence="4" id="KW-1185">Reference proteome</keyword>
<dbReference type="Proteomes" id="UP000236584">
    <property type="component" value="Chromosome"/>
</dbReference>
<evidence type="ECO:0008006" key="5">
    <source>
        <dbReference type="Google" id="ProtNLM"/>
    </source>
</evidence>
<dbReference type="KEGG" id="srub:C2R22_13730"/>
<feature type="transmembrane region" description="Helical" evidence="2">
    <location>
        <begin position="256"/>
        <end position="275"/>
    </location>
</feature>
<feature type="transmembrane region" description="Helical" evidence="2">
    <location>
        <begin position="185"/>
        <end position="205"/>
    </location>
</feature>
<sequence>MSNGHDRRNGTPQSAPTGLPGDGSSPDARHHRDARVTGGLPRPTRRELATIWSVPLVLLVVHFLIQPAFAAWIRLRYMRYTVAQTASPRRLAPEPLAPYAWAWHEFTRVAHVLIHAPSEYHTHVFGNVALIVVAAWALLVVLTALGQRRWFVFCYWELVVVAPVVGSFSFDLFGTTATGYGASTVGFAFLGVVAVVSFLALASALRRRLDECVGAGRPVRLDGGHAVSPLVVAGFFVLVVAVVVLDLLAASPAMPVHQAGAGFGMLVGAAVVPLTRRS</sequence>
<keyword evidence="2" id="KW-0812">Transmembrane</keyword>
<reference evidence="3 4" key="1">
    <citation type="submission" date="2018-01" db="EMBL/GenBank/DDBJ databases">
        <title>Complete genome sequence of Salinigranum rubrum GX10T, an extremely halophilic archaeon isolated from a marine solar saltern.</title>
        <authorList>
            <person name="Han S."/>
        </authorList>
    </citation>
    <scope>NUCLEOTIDE SEQUENCE [LARGE SCALE GENOMIC DNA]</scope>
    <source>
        <strain evidence="3 4">GX10</strain>
    </source>
</reference>
<gene>
    <name evidence="3" type="ORF">C2R22_13730</name>
</gene>
<evidence type="ECO:0000256" key="2">
    <source>
        <dbReference type="SAM" id="Phobius"/>
    </source>
</evidence>
<feature type="transmembrane region" description="Helical" evidence="2">
    <location>
        <begin position="152"/>
        <end position="173"/>
    </location>
</feature>
<name>A0A2I8VKV5_9EURY</name>
<feature type="region of interest" description="Disordered" evidence="1">
    <location>
        <begin position="1"/>
        <end position="41"/>
    </location>
</feature>
<evidence type="ECO:0000256" key="1">
    <source>
        <dbReference type="SAM" id="MobiDB-lite"/>
    </source>
</evidence>
<feature type="transmembrane region" description="Helical" evidence="2">
    <location>
        <begin position="226"/>
        <end position="250"/>
    </location>
</feature>
<dbReference type="GeneID" id="35593171"/>